<proteinExistence type="predicted"/>
<protein>
    <submittedName>
        <fullName evidence="1">Uncharacterized protein</fullName>
    </submittedName>
</protein>
<gene>
    <name evidence="1" type="ORF">S01H1_61239</name>
</gene>
<accession>X0X7A0</accession>
<sequence length="89" mass="10036">MPESVSAAFAQEWGDPIGRTADWKIEYKRRYASGGSYVLENTPTTLYPWQLIGMSPVIFGDGASNLTLYVRNEEQRWLTSNTIDSVYAP</sequence>
<name>X0X7A0_9ZZZZ</name>
<reference evidence="1" key="1">
    <citation type="journal article" date="2014" name="Front. Microbiol.">
        <title>High frequency of phylogenetically diverse reductive dehalogenase-homologous genes in deep subseafloor sedimentary metagenomes.</title>
        <authorList>
            <person name="Kawai M."/>
            <person name="Futagami T."/>
            <person name="Toyoda A."/>
            <person name="Takaki Y."/>
            <person name="Nishi S."/>
            <person name="Hori S."/>
            <person name="Arai W."/>
            <person name="Tsubouchi T."/>
            <person name="Morono Y."/>
            <person name="Uchiyama I."/>
            <person name="Ito T."/>
            <person name="Fujiyama A."/>
            <person name="Inagaki F."/>
            <person name="Takami H."/>
        </authorList>
    </citation>
    <scope>NUCLEOTIDE SEQUENCE</scope>
    <source>
        <strain evidence="1">Expedition CK06-06</strain>
    </source>
</reference>
<feature type="non-terminal residue" evidence="1">
    <location>
        <position position="89"/>
    </location>
</feature>
<evidence type="ECO:0000313" key="1">
    <source>
        <dbReference type="EMBL" id="GAG32503.1"/>
    </source>
</evidence>
<organism evidence="1">
    <name type="scientific">marine sediment metagenome</name>
    <dbReference type="NCBI Taxonomy" id="412755"/>
    <lineage>
        <taxon>unclassified sequences</taxon>
        <taxon>metagenomes</taxon>
        <taxon>ecological metagenomes</taxon>
    </lineage>
</organism>
<comment type="caution">
    <text evidence="1">The sequence shown here is derived from an EMBL/GenBank/DDBJ whole genome shotgun (WGS) entry which is preliminary data.</text>
</comment>
<dbReference type="EMBL" id="BARS01040144">
    <property type="protein sequence ID" value="GAG32503.1"/>
    <property type="molecule type" value="Genomic_DNA"/>
</dbReference>
<dbReference type="AlphaFoldDB" id="X0X7A0"/>